<evidence type="ECO:0000313" key="3">
    <source>
        <dbReference type="Proteomes" id="UP000019591"/>
    </source>
</evidence>
<organism evidence="2 3">
    <name type="scientific">Peptoclostridium acidaminophilum DSM 3953</name>
    <dbReference type="NCBI Taxonomy" id="1286171"/>
    <lineage>
        <taxon>Bacteria</taxon>
        <taxon>Bacillati</taxon>
        <taxon>Bacillota</taxon>
        <taxon>Clostridia</taxon>
        <taxon>Peptostreptococcales</taxon>
        <taxon>Peptoclostridiaceae</taxon>
        <taxon>Peptoclostridium</taxon>
    </lineage>
</organism>
<protein>
    <submittedName>
        <fullName evidence="2">Uncharacterized protein</fullName>
    </submittedName>
</protein>
<name>W8THL9_PEPAC</name>
<evidence type="ECO:0000256" key="1">
    <source>
        <dbReference type="SAM" id="Coils"/>
    </source>
</evidence>
<reference evidence="2 3" key="1">
    <citation type="journal article" date="2014" name="Genome Announc.">
        <title>Complete Genome Sequence of Amino Acid-Utilizing Eubacterium acidaminophilum al-2 (DSM 3953).</title>
        <authorList>
            <person name="Poehlein A."/>
            <person name="Andreesen J.R."/>
            <person name="Daniel R."/>
        </authorList>
    </citation>
    <scope>NUCLEOTIDE SEQUENCE [LARGE SCALE GENOMIC DNA]</scope>
    <source>
        <strain evidence="2 3">DSM 3953</strain>
    </source>
</reference>
<dbReference type="KEGG" id="eac:EAL2_c03490"/>
<sequence>MEDIEILRRILDIDLLSRALDEKTRKLAEDNDITIKKELAAMETQIIEAARQEGRASMQRLIEEAEQEAEKIRRAYEVRLGELDEKFQKRKDGMEKELFFEIFLKGDV</sequence>
<proteinExistence type="predicted"/>
<dbReference type="Proteomes" id="UP000019591">
    <property type="component" value="Chromosome"/>
</dbReference>
<dbReference type="eggNOG" id="ENOG502ZWQ9">
    <property type="taxonomic scope" value="Bacteria"/>
</dbReference>
<dbReference type="PATRIC" id="fig|1286171.3.peg.289"/>
<dbReference type="AlphaFoldDB" id="W8THL9"/>
<evidence type="ECO:0000313" key="2">
    <source>
        <dbReference type="EMBL" id="AHM55652.1"/>
    </source>
</evidence>
<dbReference type="STRING" id="1286171.EAL2_c03490"/>
<keyword evidence="1" id="KW-0175">Coiled coil</keyword>
<dbReference type="RefSeq" id="WP_025434690.1">
    <property type="nucleotide sequence ID" value="NZ_CP007452.1"/>
</dbReference>
<feature type="coiled-coil region" evidence="1">
    <location>
        <begin position="55"/>
        <end position="82"/>
    </location>
</feature>
<gene>
    <name evidence="2" type="ORF">EAL2_c03490</name>
</gene>
<accession>W8THL9</accession>
<dbReference type="EMBL" id="CP007452">
    <property type="protein sequence ID" value="AHM55652.1"/>
    <property type="molecule type" value="Genomic_DNA"/>
</dbReference>
<keyword evidence="3" id="KW-1185">Reference proteome</keyword>
<dbReference type="HOGENOM" id="CLU_2193033_0_0_9"/>